<dbReference type="InterPro" id="IPR029000">
    <property type="entry name" value="Cyclophilin-like_dom_sf"/>
</dbReference>
<proteinExistence type="predicted"/>
<evidence type="ECO:0000256" key="1">
    <source>
        <dbReference type="ARBA" id="ARBA00022741"/>
    </source>
</evidence>
<dbReference type="InterPro" id="IPR052708">
    <property type="entry name" value="PxpC"/>
</dbReference>
<accession>A0ABP6WJI8</accession>
<feature type="domain" description="Carboxyltransferase" evidence="4">
    <location>
        <begin position="31"/>
        <end position="312"/>
    </location>
</feature>
<dbReference type="PANTHER" id="PTHR43309:SF4">
    <property type="entry name" value="CARBOXYLTRANSFERASE DOMAIN-CONTAINING PROTEIN"/>
    <property type="match status" value="1"/>
</dbReference>
<organism evidence="5 6">
    <name type="scientific">Zobellella aerophila</name>
    <dbReference type="NCBI Taxonomy" id="870480"/>
    <lineage>
        <taxon>Bacteria</taxon>
        <taxon>Pseudomonadati</taxon>
        <taxon>Pseudomonadota</taxon>
        <taxon>Gammaproteobacteria</taxon>
        <taxon>Aeromonadales</taxon>
        <taxon>Aeromonadaceae</taxon>
        <taxon>Zobellella</taxon>
    </lineage>
</organism>
<gene>
    <name evidence="5" type="ORF">GCM10022394_34790</name>
</gene>
<evidence type="ECO:0000256" key="3">
    <source>
        <dbReference type="ARBA" id="ARBA00022840"/>
    </source>
</evidence>
<protein>
    <submittedName>
        <fullName evidence="5">Biotin-dependent carboxyltransferase family protein</fullName>
    </submittedName>
</protein>
<dbReference type="RefSeq" id="WP_344960134.1">
    <property type="nucleotide sequence ID" value="NZ_BAABCX010000009.1"/>
</dbReference>
<dbReference type="SMART" id="SM00797">
    <property type="entry name" value="AHS2"/>
    <property type="match status" value="1"/>
</dbReference>
<keyword evidence="3" id="KW-0067">ATP-binding</keyword>
<evidence type="ECO:0000259" key="4">
    <source>
        <dbReference type="SMART" id="SM00797"/>
    </source>
</evidence>
<keyword evidence="6" id="KW-1185">Reference proteome</keyword>
<evidence type="ECO:0000313" key="6">
    <source>
        <dbReference type="Proteomes" id="UP001500795"/>
    </source>
</evidence>
<comment type="caution">
    <text evidence="5">The sequence shown here is derived from an EMBL/GenBank/DDBJ whole genome shotgun (WGS) entry which is preliminary data.</text>
</comment>
<dbReference type="NCBIfam" id="TIGR00724">
    <property type="entry name" value="urea_amlyse_rel"/>
    <property type="match status" value="1"/>
</dbReference>
<dbReference type="InterPro" id="IPR003778">
    <property type="entry name" value="CT_A_B"/>
</dbReference>
<reference evidence="6" key="1">
    <citation type="journal article" date="2019" name="Int. J. Syst. Evol. Microbiol.">
        <title>The Global Catalogue of Microorganisms (GCM) 10K type strain sequencing project: providing services to taxonomists for standard genome sequencing and annotation.</title>
        <authorList>
            <consortium name="The Broad Institute Genomics Platform"/>
            <consortium name="The Broad Institute Genome Sequencing Center for Infectious Disease"/>
            <person name="Wu L."/>
            <person name="Ma J."/>
        </authorList>
    </citation>
    <scope>NUCLEOTIDE SEQUENCE [LARGE SCALE GENOMIC DNA]</scope>
    <source>
        <strain evidence="6">JCM 17110</strain>
    </source>
</reference>
<dbReference type="Pfam" id="PF02626">
    <property type="entry name" value="CT_A_B"/>
    <property type="match status" value="1"/>
</dbReference>
<sequence length="320" mass="34103">MTQDTHHGYLKVIKPGPLTTLQDAGRFGVRRLGITQGGPADLHAWAWANWLLGNPWGTPALEITLGGLELKAEQDCTLALCGADLGATLDGELVSCWQQFRLRQGQHLRFAMPVSGVRAYLAVKGGFIAEPVLGSVACVTRDGLGGHQGDGRKLATDERLAFTAHGGGLTTRKVPEAERPDYRAPANLALIPGAQVATFTGDSLFKAFNSPWAVDTRADRMGVRLLGPALHSSLDSMISEGIALGAVQVPPDGQPIALLNDRQTIGGYPRLGTLTPLACARLAQCPAGHPVWLKATAIEAAQNQYRRFRSNFSDDGRNTG</sequence>
<keyword evidence="2" id="KW-0378">Hydrolase</keyword>
<name>A0ABP6WJI8_9GAMM</name>
<keyword evidence="1" id="KW-0547">Nucleotide-binding</keyword>
<evidence type="ECO:0000256" key="2">
    <source>
        <dbReference type="ARBA" id="ARBA00022801"/>
    </source>
</evidence>
<dbReference type="Gene3D" id="2.40.100.10">
    <property type="entry name" value="Cyclophilin-like"/>
    <property type="match status" value="1"/>
</dbReference>
<dbReference type="Proteomes" id="UP001500795">
    <property type="component" value="Unassembled WGS sequence"/>
</dbReference>
<dbReference type="PANTHER" id="PTHR43309">
    <property type="entry name" value="5-OXOPROLINASE SUBUNIT C"/>
    <property type="match status" value="1"/>
</dbReference>
<evidence type="ECO:0000313" key="5">
    <source>
        <dbReference type="EMBL" id="GAA3551599.1"/>
    </source>
</evidence>
<dbReference type="EMBL" id="BAABCX010000009">
    <property type="protein sequence ID" value="GAA3551599.1"/>
    <property type="molecule type" value="Genomic_DNA"/>
</dbReference>